<evidence type="ECO:0000256" key="1">
    <source>
        <dbReference type="SAM" id="Phobius"/>
    </source>
</evidence>
<reference evidence="2 3" key="1">
    <citation type="submission" date="2019-04" db="EMBL/GenBank/DDBJ databases">
        <authorList>
            <person name="Park S."/>
            <person name="Yoon J.-H."/>
        </authorList>
    </citation>
    <scope>NUCLEOTIDE SEQUENCE [LARGE SCALE GENOMIC DNA]</scope>
    <source>
        <strain evidence="2 3">HJM-18</strain>
    </source>
</reference>
<proteinExistence type="predicted"/>
<gene>
    <name evidence="2" type="ORF">E5Q11_17360</name>
</gene>
<dbReference type="AlphaFoldDB" id="A0A4Z1BLI4"/>
<evidence type="ECO:0000313" key="3">
    <source>
        <dbReference type="Proteomes" id="UP000298325"/>
    </source>
</evidence>
<protein>
    <submittedName>
        <fullName evidence="2">Uncharacterized protein</fullName>
    </submittedName>
</protein>
<dbReference type="Proteomes" id="UP000298325">
    <property type="component" value="Unassembled WGS sequence"/>
</dbReference>
<sequence length="92" mass="10147">MALFAFMLLFRAAIYPRMYIEPDSPYGLSDVIEYFLGWGLLALLSVSVTAAVAIIIWGHRQSKKWAGGLVVLCAVLALSFGPLHSLAARWSF</sequence>
<accession>A0A4Z1BLI4</accession>
<comment type="caution">
    <text evidence="2">The sequence shown here is derived from an EMBL/GenBank/DDBJ whole genome shotgun (WGS) entry which is preliminary data.</text>
</comment>
<feature type="transmembrane region" description="Helical" evidence="1">
    <location>
        <begin position="65"/>
        <end position="87"/>
    </location>
</feature>
<keyword evidence="3" id="KW-1185">Reference proteome</keyword>
<dbReference type="EMBL" id="SRPF01000017">
    <property type="protein sequence ID" value="TGN37808.1"/>
    <property type="molecule type" value="Genomic_DNA"/>
</dbReference>
<evidence type="ECO:0000313" key="2">
    <source>
        <dbReference type="EMBL" id="TGN37808.1"/>
    </source>
</evidence>
<dbReference type="RefSeq" id="WP_135804707.1">
    <property type="nucleotide sequence ID" value="NZ_SRPF01000017.1"/>
</dbReference>
<organism evidence="2 3">
    <name type="scientific">Marinobacter confluentis</name>
    <dbReference type="NCBI Taxonomy" id="1697557"/>
    <lineage>
        <taxon>Bacteria</taxon>
        <taxon>Pseudomonadati</taxon>
        <taxon>Pseudomonadota</taxon>
        <taxon>Gammaproteobacteria</taxon>
        <taxon>Pseudomonadales</taxon>
        <taxon>Marinobacteraceae</taxon>
        <taxon>Marinobacter</taxon>
    </lineage>
</organism>
<feature type="transmembrane region" description="Helical" evidence="1">
    <location>
        <begin position="36"/>
        <end position="58"/>
    </location>
</feature>
<name>A0A4Z1BLI4_9GAMM</name>
<keyword evidence="1" id="KW-0472">Membrane</keyword>
<keyword evidence="1" id="KW-0812">Transmembrane</keyword>
<keyword evidence="1" id="KW-1133">Transmembrane helix</keyword>